<reference evidence="1 2" key="1">
    <citation type="journal article" date="2008" name="Nature">
        <title>The Trichoplax genome and the nature of placozoans.</title>
        <authorList>
            <person name="Srivastava M."/>
            <person name="Begovic E."/>
            <person name="Chapman J."/>
            <person name="Putnam N.H."/>
            <person name="Hellsten U."/>
            <person name="Kawashima T."/>
            <person name="Kuo A."/>
            <person name="Mitros T."/>
            <person name="Salamov A."/>
            <person name="Carpenter M.L."/>
            <person name="Signorovitch A.Y."/>
            <person name="Moreno M.A."/>
            <person name="Kamm K."/>
            <person name="Grimwood J."/>
            <person name="Schmutz J."/>
            <person name="Shapiro H."/>
            <person name="Grigoriev I.V."/>
            <person name="Buss L.W."/>
            <person name="Schierwater B."/>
            <person name="Dellaporta S.L."/>
            <person name="Rokhsar D.S."/>
        </authorList>
    </citation>
    <scope>NUCLEOTIDE SEQUENCE [LARGE SCALE GENOMIC DNA]</scope>
    <source>
        <strain evidence="1 2">Grell-BS-1999</strain>
    </source>
</reference>
<dbReference type="Pfam" id="PF08238">
    <property type="entry name" value="Sel1"/>
    <property type="match status" value="7"/>
</dbReference>
<dbReference type="AlphaFoldDB" id="B3RJ85"/>
<gene>
    <name evidence="1" type="ORF">TRIADDRAFT_51446</name>
</gene>
<dbReference type="KEGG" id="tad:TRIADDRAFT_51446"/>
<dbReference type="InterPro" id="IPR052945">
    <property type="entry name" value="Mitotic_Regulator"/>
</dbReference>
<name>B3RJ85_TRIAD</name>
<dbReference type="CTD" id="6749702"/>
<dbReference type="InParanoid" id="B3RJ85"/>
<accession>B3RJ85</accession>
<dbReference type="RefSeq" id="XP_002107690.1">
    <property type="nucleotide sequence ID" value="XM_002107654.1"/>
</dbReference>
<proteinExistence type="predicted"/>
<dbReference type="InterPro" id="IPR006597">
    <property type="entry name" value="Sel1-like"/>
</dbReference>
<sequence>MDLDDQWLVSQYECFEKEIADLWQLSQDELKDHILKIAQSYLRPEISNALYAKAIKNCQQRIEIAASTNQPNPHAHFQLGYYYQLGCGNLKIDLNKAKYHYEQAILHDHYAAMYQICSLYGELEHEENGHHDTNPTTQQQYVEMIDRNKLISMKLKMYIRAAAYGLHEKAIRDLRHYYLQYREWIRAIDQLKAEYEEQIETAIDKNINIAEVYNNLGFLECFLEWCQVVEGDEGDEPLVDFPQQAYDYFLKAGELGLASGYMNFAFYRGYDANCVDQETNGIKNNFMIMAKYYLKAAQNGCAISWQKLYDVLKTEFKSCVPKRNLLKYVLNALKHYRFSDMLLAMANNFMTQNSIEMASFSHAIQYLEEAVVSCHSYSTDDLRNEFLYLGFMYEQGLGVERDTIKAAHFYAWSITTQCECTLAVCRLAKLIEKNHLPPPHDITHAIKLYESTMLLIKQDVTSYAQYRLGNLFHSGRYENLGILPDMAEYHYDGTSNAMISLILSGKATAAHIYHLAKMHAVGCMVDPAIEKAIDLYSNALAYYKNADYHDRFHAIKAKLQLQKIKNRHQLNYKERNNQLHIKEINSNGQFSSSELFMNPLDQAYYDKEADQLQNKFVNAPSSSKLSINSIDKSYYSEQINLLHSELDSLQLPSPSKLLMNCINIAEQYLSQNVELSYRQPIYNKIMAELNDQPTASTFYHIGNLYFRGQGFQQFDLPLAMEYLKKAADMNHPLAKLDMLYLYGCQEKGDDPSLSYKITDTAEELAKIELTVILDTAYQGDRRALTYLQKRLELFHAWNIAVDNLIKHHKNELASQVKNLKSTDLARLCLELGFLIMAKNLEKDQLNEKIITEIETYFQKAENLDNSRVDFFMGLLCEFTAYSHPNAQNDEHCAIKYYERALKAGNNHLSPTIATYYLHGQCNNDHLLNQSALDLLQQSHHNGFADATSQLSMIYLDGRCDTQQDFQRFTQLAEIALATTYCSDIDNTFLYYHLAFYYYHYSHVNNRYERAAHFCALDMSQQLDDGRTRCLMAKMLEKRRLSSSSLTDAIKMYLSALYLDDNLTGYIHYRLGKLRSNLSEIDVYDLKLAQQHFHQAQHYMRTTKTSNIVTKCRDMYHLGLMFEHGFGVAQCIEKAKEWYKRCYQLKNNCHTIFGCHQIKYYITKSKKRLNILEADIED</sequence>
<dbReference type="PhylomeDB" id="B3RJ85"/>
<dbReference type="HOGENOM" id="CLU_281790_0_0_1"/>
<dbReference type="STRING" id="10228.B3RJ85"/>
<keyword evidence="2" id="KW-1185">Reference proteome</keyword>
<dbReference type="PANTHER" id="PTHR43628:SF1">
    <property type="entry name" value="CHITIN SYNTHASE REGULATORY FACTOR 2-RELATED"/>
    <property type="match status" value="1"/>
</dbReference>
<organism evidence="1 2">
    <name type="scientific">Trichoplax adhaerens</name>
    <name type="common">Trichoplax reptans</name>
    <dbReference type="NCBI Taxonomy" id="10228"/>
    <lineage>
        <taxon>Eukaryota</taxon>
        <taxon>Metazoa</taxon>
        <taxon>Placozoa</taxon>
        <taxon>Uniplacotomia</taxon>
        <taxon>Trichoplacea</taxon>
        <taxon>Trichoplacidae</taxon>
        <taxon>Trichoplax</taxon>
    </lineage>
</organism>
<dbReference type="EMBL" id="DS985241">
    <property type="protein sequence ID" value="EDV28488.1"/>
    <property type="molecule type" value="Genomic_DNA"/>
</dbReference>
<dbReference type="Gene3D" id="1.25.40.10">
    <property type="entry name" value="Tetratricopeptide repeat domain"/>
    <property type="match status" value="4"/>
</dbReference>
<evidence type="ECO:0000313" key="1">
    <source>
        <dbReference type="EMBL" id="EDV28488.1"/>
    </source>
</evidence>
<dbReference type="GeneID" id="6749702"/>
<dbReference type="SUPFAM" id="SSF81901">
    <property type="entry name" value="HCP-like"/>
    <property type="match status" value="4"/>
</dbReference>
<dbReference type="SMART" id="SM00671">
    <property type="entry name" value="SEL1"/>
    <property type="match status" value="4"/>
</dbReference>
<evidence type="ECO:0000313" key="2">
    <source>
        <dbReference type="Proteomes" id="UP000009022"/>
    </source>
</evidence>
<dbReference type="OrthoDB" id="272077at2759"/>
<protein>
    <submittedName>
        <fullName evidence="1">Uncharacterized protein</fullName>
    </submittedName>
</protein>
<dbReference type="InterPro" id="IPR011990">
    <property type="entry name" value="TPR-like_helical_dom_sf"/>
</dbReference>
<dbReference type="Proteomes" id="UP000009022">
    <property type="component" value="Unassembled WGS sequence"/>
</dbReference>
<dbReference type="PANTHER" id="PTHR43628">
    <property type="entry name" value="ACTIVATOR OF C KINASE PROTEIN 1-RELATED"/>
    <property type="match status" value="1"/>
</dbReference>